<evidence type="ECO:0000313" key="1">
    <source>
        <dbReference type="EMBL" id="HHX99541.1"/>
    </source>
</evidence>
<protein>
    <submittedName>
        <fullName evidence="1">Uncharacterized protein</fullName>
    </submittedName>
</protein>
<dbReference type="AlphaFoldDB" id="A0A832R8Q0"/>
<name>A0A832R8Q0_9BACT</name>
<dbReference type="Proteomes" id="UP000576550">
    <property type="component" value="Unassembled WGS sequence"/>
</dbReference>
<gene>
    <name evidence="1" type="ORF">GX533_02600</name>
</gene>
<organism evidence="1 2">
    <name type="scientific">Candidatus Dojkabacteria bacterium</name>
    <dbReference type="NCBI Taxonomy" id="2099670"/>
    <lineage>
        <taxon>Bacteria</taxon>
        <taxon>Candidatus Dojkabacteria</taxon>
    </lineage>
</organism>
<sequence>MKEFITKNIEKVAKGLSFEDCANDIPDYTFTKEEVSTISYIQKMLPLACARYLKNEILLEDLVSKANYIMFDRYNPSMLSRLLKKDLCDFIMLLGEADYCLE</sequence>
<evidence type="ECO:0000313" key="2">
    <source>
        <dbReference type="Proteomes" id="UP000576550"/>
    </source>
</evidence>
<dbReference type="EMBL" id="DUTP01000005">
    <property type="protein sequence ID" value="HHX99541.1"/>
    <property type="molecule type" value="Genomic_DNA"/>
</dbReference>
<reference evidence="1 2" key="1">
    <citation type="journal article" date="2020" name="Biotechnol. Biofuels">
        <title>New insights from the biogas microbiome by comprehensive genome-resolved metagenomics of nearly 1600 species originating from multiple anaerobic digesters.</title>
        <authorList>
            <person name="Campanaro S."/>
            <person name="Treu L."/>
            <person name="Rodriguez-R L.M."/>
            <person name="Kovalovszki A."/>
            <person name="Ziels R.M."/>
            <person name="Maus I."/>
            <person name="Zhu X."/>
            <person name="Kougias P.G."/>
            <person name="Basile A."/>
            <person name="Luo G."/>
            <person name="Schluter A."/>
            <person name="Konstantinidis K.T."/>
            <person name="Angelidaki I."/>
        </authorList>
    </citation>
    <scope>NUCLEOTIDE SEQUENCE [LARGE SCALE GENOMIC DNA]</scope>
    <source>
        <strain evidence="1">AS05jafATM_89</strain>
    </source>
</reference>
<comment type="caution">
    <text evidence="1">The sequence shown here is derived from an EMBL/GenBank/DDBJ whole genome shotgun (WGS) entry which is preliminary data.</text>
</comment>
<proteinExistence type="predicted"/>
<accession>A0A832R8Q0</accession>